<accession>A0ABY8R7X8</accession>
<keyword evidence="2" id="KW-1185">Reference proteome</keyword>
<protein>
    <submittedName>
        <fullName evidence="1">Uncharacterized protein</fullName>
    </submittedName>
</protein>
<organism evidence="1 2">
    <name type="scientific">Paraclostridium bifermentans</name>
    <name type="common">Clostridium bifermentans</name>
    <dbReference type="NCBI Taxonomy" id="1490"/>
    <lineage>
        <taxon>Bacteria</taxon>
        <taxon>Bacillati</taxon>
        <taxon>Bacillota</taxon>
        <taxon>Clostridia</taxon>
        <taxon>Peptostreptococcales</taxon>
        <taxon>Peptostreptococcaceae</taxon>
        <taxon>Paraclostridium</taxon>
    </lineage>
</organism>
<evidence type="ECO:0000313" key="1">
    <source>
        <dbReference type="EMBL" id="WGX76941.1"/>
    </source>
</evidence>
<reference evidence="1 2" key="1">
    <citation type="submission" date="2023-04" db="EMBL/GenBank/DDBJ databases">
        <title>Bacteria Genome Submission.</title>
        <authorList>
            <person name="Isaac P."/>
        </authorList>
    </citation>
    <scope>NUCLEOTIDE SEQUENCE [LARGE SCALE GENOMIC DNA]</scope>
    <source>
        <strain evidence="1 2">SampleS7P1</strain>
    </source>
</reference>
<proteinExistence type="predicted"/>
<name>A0ABY8R7X8_PARBF</name>
<dbReference type="Proteomes" id="UP001239169">
    <property type="component" value="Chromosome"/>
</dbReference>
<gene>
    <name evidence="1" type="ORF">QJS64_07950</name>
</gene>
<sequence length="46" mass="5216">MLNIIDIIKSIIKTPEYVGTHPKKIGSSIEFVKISMKIYLSLLNLI</sequence>
<dbReference type="EMBL" id="CP124685">
    <property type="protein sequence ID" value="WGX76941.1"/>
    <property type="molecule type" value="Genomic_DNA"/>
</dbReference>
<evidence type="ECO:0000313" key="2">
    <source>
        <dbReference type="Proteomes" id="UP001239169"/>
    </source>
</evidence>